<dbReference type="Pfam" id="PF01476">
    <property type="entry name" value="LysM"/>
    <property type="match status" value="2"/>
</dbReference>
<feature type="domain" description="LysM" evidence="8">
    <location>
        <begin position="51"/>
        <end position="95"/>
    </location>
</feature>
<dbReference type="Proteomes" id="UP000243688">
    <property type="component" value="Unassembled WGS sequence"/>
</dbReference>
<dbReference type="InterPro" id="IPR018392">
    <property type="entry name" value="LysM"/>
</dbReference>
<dbReference type="PANTHER" id="PTHR11705">
    <property type="entry name" value="PROTEASE FAMILY M14 CARBOXYPEPTIDASE A,B"/>
    <property type="match status" value="1"/>
</dbReference>
<dbReference type="Gene3D" id="3.10.350.10">
    <property type="entry name" value="LysM domain"/>
    <property type="match status" value="2"/>
</dbReference>
<dbReference type="SMART" id="SM00631">
    <property type="entry name" value="Zn_pept"/>
    <property type="match status" value="1"/>
</dbReference>
<dbReference type="GO" id="GO:0008270">
    <property type="term" value="F:zinc ion binding"/>
    <property type="evidence" value="ECO:0007669"/>
    <property type="project" value="InterPro"/>
</dbReference>
<dbReference type="CDD" id="cd06229">
    <property type="entry name" value="M14_Endopeptidase_I"/>
    <property type="match status" value="1"/>
</dbReference>
<dbReference type="PROSITE" id="PS51782">
    <property type="entry name" value="LYSM"/>
    <property type="match status" value="2"/>
</dbReference>
<organism evidence="10 11">
    <name type="scientific">Candidatus Reconcilbacillus cellulovorans</name>
    <dbReference type="NCBI Taxonomy" id="1906605"/>
    <lineage>
        <taxon>Bacteria</taxon>
        <taxon>Bacillati</taxon>
        <taxon>Bacillota</taxon>
        <taxon>Bacilli</taxon>
        <taxon>Bacillales</taxon>
        <taxon>Paenibacillaceae</taxon>
        <taxon>Candidatus Reconcilbacillus</taxon>
    </lineage>
</organism>
<comment type="similarity">
    <text evidence="2 7">Belongs to the peptidase M14 family.</text>
</comment>
<name>A0A2A6E0R2_9BACL</name>
<evidence type="ECO:0000313" key="11">
    <source>
        <dbReference type="Proteomes" id="UP000243688"/>
    </source>
</evidence>
<dbReference type="SUPFAM" id="SSF54106">
    <property type="entry name" value="LysM domain"/>
    <property type="match status" value="1"/>
</dbReference>
<comment type="caution">
    <text evidence="10">The sequence shown here is derived from an EMBL/GenBank/DDBJ whole genome shotgun (WGS) entry which is preliminary data.</text>
</comment>
<keyword evidence="6" id="KW-0482">Metalloprotease</keyword>
<dbReference type="InterPro" id="IPR034274">
    <property type="entry name" value="ENP1_M14_CPD"/>
</dbReference>
<dbReference type="InterPro" id="IPR036779">
    <property type="entry name" value="LysM_dom_sf"/>
</dbReference>
<dbReference type="PROSITE" id="PS52035">
    <property type="entry name" value="PEPTIDASE_M14"/>
    <property type="match status" value="1"/>
</dbReference>
<proteinExistence type="inferred from homology"/>
<sequence>MRVTVRPGDSFWLYSRLFAVPLELILDSNPGVDPSRLLPGSTVSIPGYTVAEHRVVAGESLWLIAQRYGTALNALFALNPGIRPNTLAVGQIVRVPVRVTRPVVRPMRAYDSAALAEDLDRLTEVYPFVRRRAIGRSVLGKPIEELRIGRGGRRVHVNGAFHANEWITTPVLVRFLNEYALALTNGTAVRGLVMAPYYRIATLSAVPMVNPDGVDLVIHGPPREQPYRDRVVAINGGSMDFSRWKANIRGVDLNDQFPAFWEREVARSPAKGPAPRDYPGTAPLTEPEAVAMAQLTRESDFHRVLAFHTQGRVIYWGFMGFEPPESERLAVEFARVSGYTPIRYIESYAGYKDWFIMEWRRPGFTIEAGMGVNPLPLSQLEQIYQECLGILLAALYAP</sequence>
<evidence type="ECO:0000256" key="6">
    <source>
        <dbReference type="ARBA" id="ARBA00023049"/>
    </source>
</evidence>
<dbReference type="Gene3D" id="3.40.630.10">
    <property type="entry name" value="Zn peptidases"/>
    <property type="match status" value="1"/>
</dbReference>
<dbReference type="EMBL" id="MOXJ01000012">
    <property type="protein sequence ID" value="PDO10594.1"/>
    <property type="molecule type" value="Genomic_DNA"/>
</dbReference>
<dbReference type="SMART" id="SM00257">
    <property type="entry name" value="LysM"/>
    <property type="match status" value="2"/>
</dbReference>
<evidence type="ECO:0000313" key="10">
    <source>
        <dbReference type="EMBL" id="PDO10594.1"/>
    </source>
</evidence>
<dbReference type="SUPFAM" id="SSF53187">
    <property type="entry name" value="Zn-dependent exopeptidases"/>
    <property type="match status" value="1"/>
</dbReference>
<feature type="domain" description="Peptidase M14" evidence="9">
    <location>
        <begin position="108"/>
        <end position="395"/>
    </location>
</feature>
<dbReference type="PANTHER" id="PTHR11705:SF143">
    <property type="entry name" value="SLL0236 PROTEIN"/>
    <property type="match status" value="1"/>
</dbReference>
<reference evidence="10 11" key="1">
    <citation type="submission" date="2016-12" db="EMBL/GenBank/DDBJ databases">
        <title>Candidatus Reconcilibacillus cellulovorans genome.</title>
        <authorList>
            <person name="Kolinko S."/>
            <person name="Wu Y.-W."/>
            <person name="Tachea F."/>
            <person name="Denzel E."/>
            <person name="Hiras J."/>
            <person name="Baecker N."/>
            <person name="Chan L.J."/>
            <person name="Eichorst S.A."/>
            <person name="Frey D."/>
            <person name="Adams P.D."/>
            <person name="Pray T."/>
            <person name="Tanjore D."/>
            <person name="Petzold C.J."/>
            <person name="Gladden J.M."/>
            <person name="Simmons B.A."/>
            <person name="Singer S.W."/>
        </authorList>
    </citation>
    <scope>NUCLEOTIDE SEQUENCE [LARGE SCALE GENOMIC DNA]</scope>
    <source>
        <strain evidence="10">JTherm</strain>
    </source>
</reference>
<dbReference type="GO" id="GO:0006508">
    <property type="term" value="P:proteolysis"/>
    <property type="evidence" value="ECO:0007669"/>
    <property type="project" value="UniProtKB-KW"/>
</dbReference>
<comment type="cofactor">
    <cofactor evidence="1">
        <name>Zn(2+)</name>
        <dbReference type="ChEBI" id="CHEBI:29105"/>
    </cofactor>
</comment>
<accession>A0A2A6E0R2</accession>
<keyword evidence="4" id="KW-0378">Hydrolase</keyword>
<feature type="active site" description="Proton donor/acceptor" evidence="7">
    <location>
        <position position="367"/>
    </location>
</feature>
<evidence type="ECO:0000256" key="3">
    <source>
        <dbReference type="ARBA" id="ARBA00022670"/>
    </source>
</evidence>
<evidence type="ECO:0000259" key="8">
    <source>
        <dbReference type="PROSITE" id="PS51782"/>
    </source>
</evidence>
<dbReference type="GO" id="GO:0004181">
    <property type="term" value="F:metallocarboxypeptidase activity"/>
    <property type="evidence" value="ECO:0007669"/>
    <property type="project" value="InterPro"/>
</dbReference>
<evidence type="ECO:0000256" key="4">
    <source>
        <dbReference type="ARBA" id="ARBA00022801"/>
    </source>
</evidence>
<keyword evidence="3" id="KW-0645">Protease</keyword>
<evidence type="ECO:0000256" key="7">
    <source>
        <dbReference type="PROSITE-ProRule" id="PRU01379"/>
    </source>
</evidence>
<evidence type="ECO:0000256" key="2">
    <source>
        <dbReference type="ARBA" id="ARBA00005988"/>
    </source>
</evidence>
<dbReference type="InterPro" id="IPR000834">
    <property type="entry name" value="Peptidase_M14"/>
</dbReference>
<gene>
    <name evidence="10" type="ORF">BLM47_06340</name>
</gene>
<feature type="domain" description="LysM" evidence="8">
    <location>
        <begin position="1"/>
        <end position="45"/>
    </location>
</feature>
<dbReference type="GO" id="GO:0005615">
    <property type="term" value="C:extracellular space"/>
    <property type="evidence" value="ECO:0007669"/>
    <property type="project" value="TreeGrafter"/>
</dbReference>
<keyword evidence="5" id="KW-0862">Zinc</keyword>
<evidence type="ECO:0000256" key="1">
    <source>
        <dbReference type="ARBA" id="ARBA00001947"/>
    </source>
</evidence>
<protein>
    <submittedName>
        <fullName evidence="10">Peptidase M14</fullName>
    </submittedName>
</protein>
<evidence type="ECO:0000256" key="5">
    <source>
        <dbReference type="ARBA" id="ARBA00022833"/>
    </source>
</evidence>
<evidence type="ECO:0000259" key="9">
    <source>
        <dbReference type="PROSITE" id="PS52035"/>
    </source>
</evidence>
<dbReference type="Pfam" id="PF00246">
    <property type="entry name" value="Peptidase_M14"/>
    <property type="match status" value="1"/>
</dbReference>
<dbReference type="AlphaFoldDB" id="A0A2A6E0R2"/>
<dbReference type="CDD" id="cd00118">
    <property type="entry name" value="LysM"/>
    <property type="match status" value="2"/>
</dbReference>